<evidence type="ECO:0000313" key="8">
    <source>
        <dbReference type="Proteomes" id="UP000663760"/>
    </source>
</evidence>
<dbReference type="AlphaFoldDB" id="A0A7I8KEL2"/>
<evidence type="ECO:0000256" key="2">
    <source>
        <dbReference type="ARBA" id="ARBA00023015"/>
    </source>
</evidence>
<dbReference type="InterPro" id="IPR050142">
    <property type="entry name" value="MADS-box/MEF2_TF"/>
</dbReference>
<reference evidence="7" key="1">
    <citation type="submission" date="2020-02" db="EMBL/GenBank/DDBJ databases">
        <authorList>
            <person name="Scholz U."/>
            <person name="Mascher M."/>
            <person name="Fiebig A."/>
        </authorList>
    </citation>
    <scope>NUCLEOTIDE SEQUENCE</scope>
</reference>
<sequence>MVRCKPSLELIADRKRRNATFTKRKAGLKKKAAELATLCDVPTLVLCCGPEGQLEVWPEDRRQALDVIARYRSVATEDRRKRNYDISSFLGDRVMKETATAEQEGKNRELPSPWNFLEQVRGLPLPEMEKRLDGMLKKIEDRMARLRSNLQPDCGEIDGRCLPKDETSENIGGSLVAGQTSRLLRDLELNTLQDYFIQGGAAATYSAVGFPAAYLCAPIAGNSYLDGGTAIGFPSQASPDTALMAAPWSPGGGWGEHPGAVVHGGETHRRGEIYEDMQKEFLGGGVEIGGGDFFPEFPSPVPLAVDSRRLFFGHSC</sequence>
<dbReference type="Proteomes" id="UP000663760">
    <property type="component" value="Chromosome 5"/>
</dbReference>
<organism evidence="7 8">
    <name type="scientific">Spirodela intermedia</name>
    <name type="common">Intermediate duckweed</name>
    <dbReference type="NCBI Taxonomy" id="51605"/>
    <lineage>
        <taxon>Eukaryota</taxon>
        <taxon>Viridiplantae</taxon>
        <taxon>Streptophyta</taxon>
        <taxon>Embryophyta</taxon>
        <taxon>Tracheophyta</taxon>
        <taxon>Spermatophyta</taxon>
        <taxon>Magnoliopsida</taxon>
        <taxon>Liliopsida</taxon>
        <taxon>Araceae</taxon>
        <taxon>Lemnoideae</taxon>
        <taxon>Spirodela</taxon>
    </lineage>
</organism>
<dbReference type="SMART" id="SM00432">
    <property type="entry name" value="MADS"/>
    <property type="match status" value="1"/>
</dbReference>
<dbReference type="GO" id="GO:0000981">
    <property type="term" value="F:DNA-binding transcription factor activity, RNA polymerase II-specific"/>
    <property type="evidence" value="ECO:0007669"/>
    <property type="project" value="InterPro"/>
</dbReference>
<dbReference type="GO" id="GO:0005634">
    <property type="term" value="C:nucleus"/>
    <property type="evidence" value="ECO:0007669"/>
    <property type="project" value="UniProtKB-SubCell"/>
</dbReference>
<evidence type="ECO:0000256" key="1">
    <source>
        <dbReference type="ARBA" id="ARBA00004123"/>
    </source>
</evidence>
<dbReference type="SUPFAM" id="SSF55455">
    <property type="entry name" value="SRF-like"/>
    <property type="match status" value="1"/>
</dbReference>
<accession>A0A7I8KEL2</accession>
<gene>
    <name evidence="7" type="ORF">SI8410_05006873</name>
</gene>
<keyword evidence="3" id="KW-0238">DNA-binding</keyword>
<protein>
    <recommendedName>
        <fullName evidence="6">MADS-box domain-containing protein</fullName>
    </recommendedName>
</protein>
<dbReference type="EMBL" id="LR746268">
    <property type="protein sequence ID" value="CAA7396210.1"/>
    <property type="molecule type" value="Genomic_DNA"/>
</dbReference>
<keyword evidence="2" id="KW-0805">Transcription regulation</keyword>
<evidence type="ECO:0000256" key="3">
    <source>
        <dbReference type="ARBA" id="ARBA00023125"/>
    </source>
</evidence>
<proteinExistence type="predicted"/>
<dbReference type="PANTHER" id="PTHR48019">
    <property type="entry name" value="SERUM RESPONSE FACTOR HOMOLOG"/>
    <property type="match status" value="1"/>
</dbReference>
<dbReference type="GO" id="GO:0046983">
    <property type="term" value="F:protein dimerization activity"/>
    <property type="evidence" value="ECO:0007669"/>
    <property type="project" value="InterPro"/>
</dbReference>
<evidence type="ECO:0000256" key="5">
    <source>
        <dbReference type="ARBA" id="ARBA00023242"/>
    </source>
</evidence>
<dbReference type="PROSITE" id="PS50066">
    <property type="entry name" value="MADS_BOX_2"/>
    <property type="match status" value="1"/>
</dbReference>
<dbReference type="PRINTS" id="PR00404">
    <property type="entry name" value="MADSDOMAIN"/>
</dbReference>
<dbReference type="Pfam" id="PF00319">
    <property type="entry name" value="SRF-TF"/>
    <property type="match status" value="1"/>
</dbReference>
<dbReference type="CDD" id="cd00266">
    <property type="entry name" value="MADS_SRF_like"/>
    <property type="match status" value="1"/>
</dbReference>
<evidence type="ECO:0000256" key="4">
    <source>
        <dbReference type="ARBA" id="ARBA00023163"/>
    </source>
</evidence>
<dbReference type="InterPro" id="IPR033897">
    <property type="entry name" value="SRF-like_MADS-box"/>
</dbReference>
<feature type="domain" description="MADS-box" evidence="6">
    <location>
        <begin position="1"/>
        <end position="61"/>
    </location>
</feature>
<dbReference type="GO" id="GO:0045944">
    <property type="term" value="P:positive regulation of transcription by RNA polymerase II"/>
    <property type="evidence" value="ECO:0007669"/>
    <property type="project" value="InterPro"/>
</dbReference>
<evidence type="ECO:0000259" key="6">
    <source>
        <dbReference type="PROSITE" id="PS50066"/>
    </source>
</evidence>
<name>A0A7I8KEL2_SPIIN</name>
<dbReference type="GO" id="GO:0000987">
    <property type="term" value="F:cis-regulatory region sequence-specific DNA binding"/>
    <property type="evidence" value="ECO:0007669"/>
    <property type="project" value="InterPro"/>
</dbReference>
<dbReference type="Gene3D" id="3.40.1810.10">
    <property type="entry name" value="Transcription factor, MADS-box"/>
    <property type="match status" value="1"/>
</dbReference>
<keyword evidence="8" id="KW-1185">Reference proteome</keyword>
<evidence type="ECO:0000313" key="7">
    <source>
        <dbReference type="EMBL" id="CAA7396210.1"/>
    </source>
</evidence>
<keyword evidence="4" id="KW-0804">Transcription</keyword>
<comment type="subcellular location">
    <subcellularLocation>
        <location evidence="1">Nucleus</location>
    </subcellularLocation>
</comment>
<keyword evidence="5" id="KW-0539">Nucleus</keyword>
<dbReference type="InterPro" id="IPR002100">
    <property type="entry name" value="TF_MADSbox"/>
</dbReference>
<dbReference type="InterPro" id="IPR036879">
    <property type="entry name" value="TF_MADSbox_sf"/>
</dbReference>